<reference evidence="12" key="1">
    <citation type="submission" date="2007-07" db="EMBL/GenBank/DDBJ databases">
        <title>PCAP assembly of the Caenorhabditis remanei genome.</title>
        <authorList>
            <consortium name="The Caenorhabditis remanei Sequencing Consortium"/>
            <person name="Wilson R.K."/>
        </authorList>
    </citation>
    <scope>NUCLEOTIDE SEQUENCE [LARGE SCALE GENOMIC DNA]</scope>
    <source>
        <strain evidence="12">PB4641</strain>
    </source>
</reference>
<keyword evidence="13" id="KW-1185">Reference proteome</keyword>
<dbReference type="GO" id="GO:0015020">
    <property type="term" value="F:glucuronosyltransferase activity"/>
    <property type="evidence" value="ECO:0007669"/>
    <property type="project" value="UniProtKB-EC"/>
</dbReference>
<sequence length="252" mass="28654">EVLPEASYIFTNHIPLMDFPAPTFDKIIPIGGISVKTQRKSLQLPEKWDKFLGIRKKNVLISFGSNARSADMPEEFKKNILRVAESMPEVTFIWKYENEKDTLADHLKNVYLGDWLPQNELLGDPRLSLFVTHGGLASVTELALMGKPAVMVPLFADQARNAMMLKRHGGAQVLHKTDLGDSKVIKKAIEEVLFGQLPSMDPYGRHQSYFEYYLLDIISIALLIILTVSYISFRILRCIFGLCFRSKKVKHE</sequence>
<evidence type="ECO:0000256" key="2">
    <source>
        <dbReference type="ARBA" id="ARBA00009995"/>
    </source>
</evidence>
<comment type="catalytic activity">
    <reaction evidence="9 11">
        <text>glucuronate acceptor + UDP-alpha-D-glucuronate = acceptor beta-D-glucuronoside + UDP + H(+)</text>
        <dbReference type="Rhea" id="RHEA:21032"/>
        <dbReference type="ChEBI" id="CHEBI:15378"/>
        <dbReference type="ChEBI" id="CHEBI:58052"/>
        <dbReference type="ChEBI" id="CHEBI:58223"/>
        <dbReference type="ChEBI" id="CHEBI:132367"/>
        <dbReference type="ChEBI" id="CHEBI:132368"/>
        <dbReference type="EC" id="2.4.1.17"/>
    </reaction>
</comment>
<dbReference type="EC" id="2.4.1.17" evidence="11"/>
<dbReference type="SUPFAM" id="SSF53756">
    <property type="entry name" value="UDP-Glycosyltransferase/glycogen phosphorylase"/>
    <property type="match status" value="1"/>
</dbReference>
<keyword evidence="3 10" id="KW-0328">Glycosyltransferase</keyword>
<feature type="transmembrane region" description="Helical" evidence="11">
    <location>
        <begin position="212"/>
        <end position="236"/>
    </location>
</feature>
<keyword evidence="6" id="KW-0732">Signal</keyword>
<evidence type="ECO:0000256" key="9">
    <source>
        <dbReference type="ARBA" id="ARBA00047475"/>
    </source>
</evidence>
<keyword evidence="4 10" id="KW-0808">Transferase</keyword>
<evidence type="ECO:0000256" key="5">
    <source>
        <dbReference type="ARBA" id="ARBA00022692"/>
    </source>
</evidence>
<protein>
    <recommendedName>
        <fullName evidence="11">UDP-glucuronosyltransferase</fullName>
        <ecNumber evidence="11">2.4.1.17</ecNumber>
    </recommendedName>
</protein>
<keyword evidence="7 11" id="KW-1133">Transmembrane helix</keyword>
<evidence type="ECO:0000256" key="7">
    <source>
        <dbReference type="ARBA" id="ARBA00022989"/>
    </source>
</evidence>
<dbReference type="OMA" id="FRILRCI"/>
<dbReference type="Pfam" id="PF00201">
    <property type="entry name" value="UDPGT"/>
    <property type="match status" value="1"/>
</dbReference>
<dbReference type="OrthoDB" id="5835829at2759"/>
<dbReference type="eggNOG" id="KOG1192">
    <property type="taxonomic scope" value="Eukaryota"/>
</dbReference>
<dbReference type="PANTHER" id="PTHR48043:SF4">
    <property type="entry name" value="UDP-GLUCURONOSYLTRANSFERASE"/>
    <property type="match status" value="1"/>
</dbReference>
<proteinExistence type="inferred from homology"/>
<gene>
    <name evidence="12" type="ORF">CRE_20141</name>
</gene>
<evidence type="ECO:0000256" key="4">
    <source>
        <dbReference type="ARBA" id="ARBA00022679"/>
    </source>
</evidence>
<dbReference type="AlphaFoldDB" id="E3NSR8"/>
<dbReference type="HOGENOM" id="CLU_012949_2_2_1"/>
<evidence type="ECO:0000256" key="1">
    <source>
        <dbReference type="ARBA" id="ARBA00004167"/>
    </source>
</evidence>
<organism evidence="13">
    <name type="scientific">Caenorhabditis remanei</name>
    <name type="common">Caenorhabditis vulgaris</name>
    <dbReference type="NCBI Taxonomy" id="31234"/>
    <lineage>
        <taxon>Eukaryota</taxon>
        <taxon>Metazoa</taxon>
        <taxon>Ecdysozoa</taxon>
        <taxon>Nematoda</taxon>
        <taxon>Chromadorea</taxon>
        <taxon>Rhabditida</taxon>
        <taxon>Rhabditina</taxon>
        <taxon>Rhabditomorpha</taxon>
        <taxon>Rhabditoidea</taxon>
        <taxon>Rhabditidae</taxon>
        <taxon>Peloderinae</taxon>
        <taxon>Caenorhabditis</taxon>
    </lineage>
</organism>
<evidence type="ECO:0000313" key="12">
    <source>
        <dbReference type="EMBL" id="EFO90853.1"/>
    </source>
</evidence>
<evidence type="ECO:0000256" key="3">
    <source>
        <dbReference type="ARBA" id="ARBA00022676"/>
    </source>
</evidence>
<name>E3NSR8_CAERE</name>
<dbReference type="InterPro" id="IPR002213">
    <property type="entry name" value="UDP_glucos_trans"/>
</dbReference>
<evidence type="ECO:0000256" key="10">
    <source>
        <dbReference type="RuleBase" id="RU003718"/>
    </source>
</evidence>
<dbReference type="EMBL" id="DS270028">
    <property type="protein sequence ID" value="EFO90853.1"/>
    <property type="molecule type" value="Genomic_DNA"/>
</dbReference>
<feature type="non-terminal residue" evidence="12">
    <location>
        <position position="1"/>
    </location>
</feature>
<dbReference type="STRING" id="31234.E3NSR8"/>
<keyword evidence="8 11" id="KW-0472">Membrane</keyword>
<keyword evidence="5 11" id="KW-0812">Transmembrane</keyword>
<evidence type="ECO:0000313" key="13">
    <source>
        <dbReference type="Proteomes" id="UP000008281"/>
    </source>
</evidence>
<evidence type="ECO:0000256" key="8">
    <source>
        <dbReference type="ARBA" id="ARBA00023136"/>
    </source>
</evidence>
<dbReference type="Proteomes" id="UP000008281">
    <property type="component" value="Unassembled WGS sequence"/>
</dbReference>
<dbReference type="InterPro" id="IPR035595">
    <property type="entry name" value="UDP_glycos_trans_CS"/>
</dbReference>
<dbReference type="FunFam" id="3.40.50.2000:FF:000038">
    <property type="entry name" value="UDP-GlucuronosylTransferase"/>
    <property type="match status" value="1"/>
</dbReference>
<dbReference type="CDD" id="cd03784">
    <property type="entry name" value="GT1_Gtf-like"/>
    <property type="match status" value="1"/>
</dbReference>
<dbReference type="InParanoid" id="E3NSR8"/>
<comment type="similarity">
    <text evidence="2 10">Belongs to the UDP-glycosyltransferase family.</text>
</comment>
<dbReference type="PANTHER" id="PTHR48043">
    <property type="entry name" value="EG:EG0003.4 PROTEIN-RELATED"/>
    <property type="match status" value="1"/>
</dbReference>
<dbReference type="InterPro" id="IPR050271">
    <property type="entry name" value="UDP-glycosyltransferase"/>
</dbReference>
<comment type="subcellular location">
    <subcellularLocation>
        <location evidence="1 11">Membrane</location>
        <topology evidence="1 11">Single-pass membrane protein</topology>
    </subcellularLocation>
</comment>
<accession>E3NSR8</accession>
<dbReference type="PROSITE" id="PS00375">
    <property type="entry name" value="UDPGT"/>
    <property type="match status" value="1"/>
</dbReference>
<evidence type="ECO:0000256" key="11">
    <source>
        <dbReference type="RuleBase" id="RU362059"/>
    </source>
</evidence>
<dbReference type="Gene3D" id="3.40.50.2000">
    <property type="entry name" value="Glycogen Phosphorylase B"/>
    <property type="match status" value="1"/>
</dbReference>
<evidence type="ECO:0000256" key="6">
    <source>
        <dbReference type="ARBA" id="ARBA00022729"/>
    </source>
</evidence>
<dbReference type="GO" id="GO:0016020">
    <property type="term" value="C:membrane"/>
    <property type="evidence" value="ECO:0007669"/>
    <property type="project" value="UniProtKB-SubCell"/>
</dbReference>